<sequence length="199" mass="21978">MSAMPSSPPSLQTLNNTIGALEAGGMISCLLMGIVSLQVYHYYSTFPNDSVGLKILVAFVWICELGQSICVIHAIYVMTVVSWADARVFTLPPKTLSTAFMFAAFSTPIIQGFFAWRIRVVAKTWTITIVSWSLALVKMIMGLVVFVKGVTMVSFNQYLKQSEWAVVATLVTGTTNDVLIAVASIWVLRRERNSTLSRR</sequence>
<keyword evidence="1" id="KW-1133">Transmembrane helix</keyword>
<gene>
    <name evidence="2" type="ORF">V5O48_015346</name>
</gene>
<feature type="transmembrane region" description="Helical" evidence="1">
    <location>
        <begin position="96"/>
        <end position="118"/>
    </location>
</feature>
<reference evidence="2 3" key="1">
    <citation type="submission" date="2024-02" db="EMBL/GenBank/DDBJ databases">
        <title>A draft genome for the cacao thread blight pathogen Marasmius crinis-equi.</title>
        <authorList>
            <person name="Cohen S.P."/>
            <person name="Baruah I.K."/>
            <person name="Amoako-Attah I."/>
            <person name="Bukari Y."/>
            <person name="Meinhardt L.W."/>
            <person name="Bailey B.A."/>
        </authorList>
    </citation>
    <scope>NUCLEOTIDE SEQUENCE [LARGE SCALE GENOMIC DNA]</scope>
    <source>
        <strain evidence="2 3">GH-76</strain>
    </source>
</reference>
<proteinExistence type="predicted"/>
<evidence type="ECO:0008006" key="4">
    <source>
        <dbReference type="Google" id="ProtNLM"/>
    </source>
</evidence>
<evidence type="ECO:0000256" key="1">
    <source>
        <dbReference type="SAM" id="Phobius"/>
    </source>
</evidence>
<evidence type="ECO:0000313" key="2">
    <source>
        <dbReference type="EMBL" id="KAL0566661.1"/>
    </source>
</evidence>
<protein>
    <recommendedName>
        <fullName evidence="4">Integral membrane protein</fullName>
    </recommendedName>
</protein>
<feature type="transmembrane region" description="Helical" evidence="1">
    <location>
        <begin position="167"/>
        <end position="188"/>
    </location>
</feature>
<name>A0ABR3EUU3_9AGAR</name>
<evidence type="ECO:0000313" key="3">
    <source>
        <dbReference type="Proteomes" id="UP001465976"/>
    </source>
</evidence>
<keyword evidence="1" id="KW-0472">Membrane</keyword>
<feature type="transmembrane region" description="Helical" evidence="1">
    <location>
        <begin position="125"/>
        <end position="147"/>
    </location>
</feature>
<comment type="caution">
    <text evidence="2">The sequence shown here is derived from an EMBL/GenBank/DDBJ whole genome shotgun (WGS) entry which is preliminary data.</text>
</comment>
<feature type="transmembrane region" description="Helical" evidence="1">
    <location>
        <begin position="20"/>
        <end position="43"/>
    </location>
</feature>
<dbReference type="PANTHER" id="PTHR40465">
    <property type="entry name" value="CHROMOSOME 1, WHOLE GENOME SHOTGUN SEQUENCE"/>
    <property type="match status" value="1"/>
</dbReference>
<feature type="transmembrane region" description="Helical" evidence="1">
    <location>
        <begin position="55"/>
        <end position="76"/>
    </location>
</feature>
<keyword evidence="3" id="KW-1185">Reference proteome</keyword>
<dbReference type="PANTHER" id="PTHR40465:SF1">
    <property type="entry name" value="DUF6534 DOMAIN-CONTAINING PROTEIN"/>
    <property type="match status" value="1"/>
</dbReference>
<dbReference type="EMBL" id="JBAHYK010001823">
    <property type="protein sequence ID" value="KAL0566661.1"/>
    <property type="molecule type" value="Genomic_DNA"/>
</dbReference>
<organism evidence="2 3">
    <name type="scientific">Marasmius crinis-equi</name>
    <dbReference type="NCBI Taxonomy" id="585013"/>
    <lineage>
        <taxon>Eukaryota</taxon>
        <taxon>Fungi</taxon>
        <taxon>Dikarya</taxon>
        <taxon>Basidiomycota</taxon>
        <taxon>Agaricomycotina</taxon>
        <taxon>Agaricomycetes</taxon>
        <taxon>Agaricomycetidae</taxon>
        <taxon>Agaricales</taxon>
        <taxon>Marasmiineae</taxon>
        <taxon>Marasmiaceae</taxon>
        <taxon>Marasmius</taxon>
    </lineage>
</organism>
<dbReference type="Proteomes" id="UP001465976">
    <property type="component" value="Unassembled WGS sequence"/>
</dbReference>
<accession>A0ABR3EUU3</accession>
<keyword evidence="1" id="KW-0812">Transmembrane</keyword>